<dbReference type="OrthoDB" id="2591431at2759"/>
<dbReference type="AlphaFoldDB" id="A0A550C5Z2"/>
<reference evidence="3 4" key="1">
    <citation type="journal article" date="2019" name="New Phytol.">
        <title>Comparative genomics reveals unique wood-decay strategies and fruiting body development in the Schizophyllaceae.</title>
        <authorList>
            <person name="Almasi E."/>
            <person name="Sahu N."/>
            <person name="Krizsan K."/>
            <person name="Balint B."/>
            <person name="Kovacs G.M."/>
            <person name="Kiss B."/>
            <person name="Cseklye J."/>
            <person name="Drula E."/>
            <person name="Henrissat B."/>
            <person name="Nagy I."/>
            <person name="Chovatia M."/>
            <person name="Adam C."/>
            <person name="LaButti K."/>
            <person name="Lipzen A."/>
            <person name="Riley R."/>
            <person name="Grigoriev I.V."/>
            <person name="Nagy L.G."/>
        </authorList>
    </citation>
    <scope>NUCLEOTIDE SEQUENCE [LARGE SCALE GENOMIC DNA]</scope>
    <source>
        <strain evidence="3 4">NL-1724</strain>
    </source>
</reference>
<feature type="compositionally biased region" description="Low complexity" evidence="1">
    <location>
        <begin position="411"/>
        <end position="424"/>
    </location>
</feature>
<feature type="region of interest" description="Disordered" evidence="1">
    <location>
        <begin position="348"/>
        <end position="371"/>
    </location>
</feature>
<evidence type="ECO:0000256" key="1">
    <source>
        <dbReference type="SAM" id="MobiDB-lite"/>
    </source>
</evidence>
<keyword evidence="2" id="KW-1133">Transmembrane helix</keyword>
<evidence type="ECO:0000256" key="2">
    <source>
        <dbReference type="SAM" id="Phobius"/>
    </source>
</evidence>
<dbReference type="CDD" id="cd12087">
    <property type="entry name" value="TM_EGFR-like"/>
    <property type="match status" value="1"/>
</dbReference>
<feature type="compositionally biased region" description="Low complexity" evidence="1">
    <location>
        <begin position="348"/>
        <end position="361"/>
    </location>
</feature>
<feature type="transmembrane region" description="Helical" evidence="2">
    <location>
        <begin position="244"/>
        <end position="269"/>
    </location>
</feature>
<feature type="compositionally biased region" description="Low complexity" evidence="1">
    <location>
        <begin position="209"/>
        <end position="237"/>
    </location>
</feature>
<organism evidence="3 4">
    <name type="scientific">Schizophyllum amplum</name>
    <dbReference type="NCBI Taxonomy" id="97359"/>
    <lineage>
        <taxon>Eukaryota</taxon>
        <taxon>Fungi</taxon>
        <taxon>Dikarya</taxon>
        <taxon>Basidiomycota</taxon>
        <taxon>Agaricomycotina</taxon>
        <taxon>Agaricomycetes</taxon>
        <taxon>Agaricomycetidae</taxon>
        <taxon>Agaricales</taxon>
        <taxon>Schizophyllaceae</taxon>
        <taxon>Schizophyllum</taxon>
    </lineage>
</organism>
<sequence>MLGLPSLGAVGRRVPAVAIALVVASSASAFSFNIDTASPKSCEDFTVSWSDAQAPYFLLLTPPFGSPRNYSLDSGETSFTTQLPFPSAQQFVATMIDNTGAGVSSDVLSTGDSSSSCDTNDAGTDFTFELNSALQQCRPYTFSNYGGASKPVTIYGIIPLGDLVTINPGDNANSYEWTADVEAGTPIVFVMFDSEGKQGGASDQLKIGASDDSSCLSSDSPSTTTTATPSATSSSGSSKGGASIGAIAGTVIGGLIFLAVAMTLGLFFLRKRARARQPWEPKKRRQSLAVIEVDPPSYDRHQGEFMPSGGQYDADPFVMPPPASHHPNSNVSASDMNHATAHARTLSMTSAPMSSSTSKAALAMSSPTSSRYAPSRFILHTDVEDVEPMPNADGVIELPPQYTERRRRTSDANTNANSSTNLLSLRDRDSGHMPNTPSTTGSGWPASSSGSGWPASGPS</sequence>
<dbReference type="EMBL" id="VDMD01000023">
    <property type="protein sequence ID" value="TRM60221.1"/>
    <property type="molecule type" value="Genomic_DNA"/>
</dbReference>
<keyword evidence="2" id="KW-0812">Transmembrane</keyword>
<feature type="region of interest" description="Disordered" evidence="1">
    <location>
        <begin position="388"/>
        <end position="459"/>
    </location>
</feature>
<accession>A0A550C5Z2</accession>
<keyword evidence="2" id="KW-0472">Membrane</keyword>
<evidence type="ECO:0000313" key="3">
    <source>
        <dbReference type="EMBL" id="TRM60221.1"/>
    </source>
</evidence>
<proteinExistence type="predicted"/>
<evidence type="ECO:0000313" key="4">
    <source>
        <dbReference type="Proteomes" id="UP000320762"/>
    </source>
</evidence>
<feature type="compositionally biased region" description="Low complexity" evidence="1">
    <location>
        <begin position="437"/>
        <end position="459"/>
    </location>
</feature>
<dbReference type="Proteomes" id="UP000320762">
    <property type="component" value="Unassembled WGS sequence"/>
</dbReference>
<feature type="region of interest" description="Disordered" evidence="1">
    <location>
        <begin position="209"/>
        <end position="240"/>
    </location>
</feature>
<keyword evidence="4" id="KW-1185">Reference proteome</keyword>
<dbReference type="STRING" id="97359.A0A550C5Z2"/>
<comment type="caution">
    <text evidence="3">The sequence shown here is derived from an EMBL/GenBank/DDBJ whole genome shotgun (WGS) entry which is preliminary data.</text>
</comment>
<name>A0A550C5Z2_9AGAR</name>
<gene>
    <name evidence="3" type="ORF">BD626DRAFT_505838</name>
</gene>
<protein>
    <submittedName>
        <fullName evidence="3">Uncharacterized protein</fullName>
    </submittedName>
</protein>